<comment type="caution">
    <text evidence="2">The sequence shown here is derived from an EMBL/GenBank/DDBJ whole genome shotgun (WGS) entry which is preliminary data.</text>
</comment>
<organism evidence="2">
    <name type="scientific">marine sediment metagenome</name>
    <dbReference type="NCBI Taxonomy" id="412755"/>
    <lineage>
        <taxon>unclassified sequences</taxon>
        <taxon>metagenomes</taxon>
        <taxon>ecological metagenomes</taxon>
    </lineage>
</organism>
<feature type="compositionally biased region" description="Basic and acidic residues" evidence="1">
    <location>
        <begin position="7"/>
        <end position="25"/>
    </location>
</feature>
<name>A0A0F9L3I4_9ZZZZ</name>
<sequence>MNRRRTKVEVERLTGHDGKGADRKGTKRDGLRFKWQWIEQRCLSGVDESDRRRLPCQTCFAEVETLDETWCFRSVAWRNKGSFTYQAGVKLRGNNMISQDSDNDDAYCDTRLEAQRVAERMLEVLCVRALRKVYGRRDLSVESRGRRHEVD</sequence>
<accession>A0A0F9L3I4</accession>
<feature type="region of interest" description="Disordered" evidence="1">
    <location>
        <begin position="1"/>
        <end position="25"/>
    </location>
</feature>
<dbReference type="AlphaFoldDB" id="A0A0F9L3I4"/>
<reference evidence="2" key="1">
    <citation type="journal article" date="2015" name="Nature">
        <title>Complex archaea that bridge the gap between prokaryotes and eukaryotes.</title>
        <authorList>
            <person name="Spang A."/>
            <person name="Saw J.H."/>
            <person name="Jorgensen S.L."/>
            <person name="Zaremba-Niedzwiedzka K."/>
            <person name="Martijn J."/>
            <person name="Lind A.E."/>
            <person name="van Eijk R."/>
            <person name="Schleper C."/>
            <person name="Guy L."/>
            <person name="Ettema T.J."/>
        </authorList>
    </citation>
    <scope>NUCLEOTIDE SEQUENCE</scope>
</reference>
<gene>
    <name evidence="2" type="ORF">LCGC14_1327370</name>
</gene>
<evidence type="ECO:0000313" key="2">
    <source>
        <dbReference type="EMBL" id="KKM81681.1"/>
    </source>
</evidence>
<dbReference type="EMBL" id="LAZR01007983">
    <property type="protein sequence ID" value="KKM81681.1"/>
    <property type="molecule type" value="Genomic_DNA"/>
</dbReference>
<protein>
    <submittedName>
        <fullName evidence="2">Uncharacterized protein</fullName>
    </submittedName>
</protein>
<evidence type="ECO:0000256" key="1">
    <source>
        <dbReference type="SAM" id="MobiDB-lite"/>
    </source>
</evidence>
<proteinExistence type="predicted"/>